<dbReference type="GO" id="GO:0051213">
    <property type="term" value="F:dioxygenase activity"/>
    <property type="evidence" value="ECO:0007669"/>
    <property type="project" value="UniProtKB-KW"/>
</dbReference>
<gene>
    <name evidence="2" type="ORF">SAMN02949497_1603</name>
</gene>
<dbReference type="InterPro" id="IPR049789">
    <property type="entry name" value="ArsI/CadI-like"/>
</dbReference>
<keyword evidence="2" id="KW-0223">Dioxygenase</keyword>
<dbReference type="OrthoDB" id="9789608at2"/>
<dbReference type="SUPFAM" id="SSF54593">
    <property type="entry name" value="Glyoxalase/Bleomycin resistance protein/Dihydroxybiphenyl dioxygenase"/>
    <property type="match status" value="1"/>
</dbReference>
<protein>
    <submittedName>
        <fullName evidence="2">Catechol 2,3-dioxygenase</fullName>
    </submittedName>
</protein>
<dbReference type="PROSITE" id="PS51819">
    <property type="entry name" value="VOC"/>
    <property type="match status" value="1"/>
</dbReference>
<keyword evidence="3" id="KW-1185">Reference proteome</keyword>
<reference evidence="2 3" key="1">
    <citation type="submission" date="2016-12" db="EMBL/GenBank/DDBJ databases">
        <authorList>
            <person name="Song W.-J."/>
            <person name="Kurnit D.M."/>
        </authorList>
    </citation>
    <scope>NUCLEOTIDE SEQUENCE [LARGE SCALE GENOMIC DNA]</scope>
    <source>
        <strain evidence="2 3">175</strain>
    </source>
</reference>
<evidence type="ECO:0000259" key="1">
    <source>
        <dbReference type="PROSITE" id="PS51819"/>
    </source>
</evidence>
<dbReference type="PANTHER" id="PTHR41294">
    <property type="entry name" value="CADMIUM-INDUCED PROTEIN CADI"/>
    <property type="match status" value="1"/>
</dbReference>
<accession>A0A1Y6D1M4</accession>
<dbReference type="NCBIfam" id="NF041414">
    <property type="entry name" value="ArsI_CadI_VOC"/>
    <property type="match status" value="1"/>
</dbReference>
<dbReference type="InterPro" id="IPR037523">
    <property type="entry name" value="VOC_core"/>
</dbReference>
<dbReference type="RefSeq" id="WP_085211534.1">
    <property type="nucleotide sequence ID" value="NZ_FXAM01000001.1"/>
</dbReference>
<evidence type="ECO:0000313" key="3">
    <source>
        <dbReference type="Proteomes" id="UP000192923"/>
    </source>
</evidence>
<dbReference type="Proteomes" id="UP000192923">
    <property type="component" value="Unassembled WGS sequence"/>
</dbReference>
<dbReference type="STRING" id="1760988.SAMN02949497_1603"/>
<dbReference type="InterPro" id="IPR052393">
    <property type="entry name" value="Cadmium-induced_rsp"/>
</dbReference>
<feature type="domain" description="VOC" evidence="1">
    <location>
        <begin position="2"/>
        <end position="116"/>
    </location>
</feature>
<dbReference type="AlphaFoldDB" id="A0A1Y6D1M4"/>
<proteinExistence type="predicted"/>
<evidence type="ECO:0000313" key="2">
    <source>
        <dbReference type="EMBL" id="SMF94294.1"/>
    </source>
</evidence>
<dbReference type="InterPro" id="IPR029068">
    <property type="entry name" value="Glyas_Bleomycin-R_OHBP_Dase"/>
</dbReference>
<dbReference type="Gene3D" id="3.10.180.10">
    <property type="entry name" value="2,3-Dihydroxybiphenyl 1,2-Dioxygenase, domain 1"/>
    <property type="match status" value="1"/>
</dbReference>
<dbReference type="GO" id="GO:0046686">
    <property type="term" value="P:response to cadmium ion"/>
    <property type="evidence" value="ECO:0007669"/>
    <property type="project" value="TreeGrafter"/>
</dbReference>
<sequence length="147" mass="16243">MKRFHVHLAVENLEDSIRFYSALFQAAPTVREADYAKWMLDDPRVNFALSARGREPGLDHLGIQVDFGDELESVRQGLSAAALPVEAQGRAACCYAESDKYWSLDPQGVAWEAFHTLKSIPMFGADTVVRLEPKSACCPGSKTGDRP</sequence>
<keyword evidence="2" id="KW-0560">Oxidoreductase</keyword>
<organism evidence="2 3">
    <name type="scientific">Methylomagnum ishizawai</name>
    <dbReference type="NCBI Taxonomy" id="1760988"/>
    <lineage>
        <taxon>Bacteria</taxon>
        <taxon>Pseudomonadati</taxon>
        <taxon>Pseudomonadota</taxon>
        <taxon>Gammaproteobacteria</taxon>
        <taxon>Methylococcales</taxon>
        <taxon>Methylococcaceae</taxon>
        <taxon>Methylomagnum</taxon>
    </lineage>
</organism>
<name>A0A1Y6D1M4_9GAMM</name>
<dbReference type="PANTHER" id="PTHR41294:SF1">
    <property type="entry name" value="CADMIUM-INDUCED PROTEIN CADI"/>
    <property type="match status" value="1"/>
</dbReference>
<dbReference type="EMBL" id="FXAM01000001">
    <property type="protein sequence ID" value="SMF94294.1"/>
    <property type="molecule type" value="Genomic_DNA"/>
</dbReference>